<evidence type="ECO:0000313" key="8">
    <source>
        <dbReference type="EMBL" id="MDX5976018.1"/>
    </source>
</evidence>
<dbReference type="AlphaFoldDB" id="A0AAJ2VMV8"/>
<dbReference type="CDD" id="cd00801">
    <property type="entry name" value="INT_P4_C"/>
    <property type="match status" value="1"/>
</dbReference>
<proteinExistence type="inferred from homology"/>
<keyword evidence="4" id="KW-0233">DNA recombination</keyword>
<keyword evidence="3 5" id="KW-0238">DNA-binding</keyword>
<dbReference type="PANTHER" id="PTHR30629">
    <property type="entry name" value="PROPHAGE INTEGRASE"/>
    <property type="match status" value="1"/>
</dbReference>
<dbReference type="PANTHER" id="PTHR30629:SF2">
    <property type="entry name" value="PROPHAGE INTEGRASE INTS-RELATED"/>
    <property type="match status" value="1"/>
</dbReference>
<evidence type="ECO:0000259" key="7">
    <source>
        <dbReference type="PROSITE" id="PS51900"/>
    </source>
</evidence>
<dbReference type="GO" id="GO:0003677">
    <property type="term" value="F:DNA binding"/>
    <property type="evidence" value="ECO:0007669"/>
    <property type="project" value="UniProtKB-UniRule"/>
</dbReference>
<dbReference type="GeneID" id="303163917"/>
<dbReference type="GO" id="GO:0015074">
    <property type="term" value="P:DNA integration"/>
    <property type="evidence" value="ECO:0007669"/>
    <property type="project" value="UniProtKB-KW"/>
</dbReference>
<evidence type="ECO:0000256" key="2">
    <source>
        <dbReference type="ARBA" id="ARBA00022908"/>
    </source>
</evidence>
<feature type="domain" description="Core-binding (CB)" evidence="7">
    <location>
        <begin position="103"/>
        <end position="184"/>
    </location>
</feature>
<evidence type="ECO:0000256" key="3">
    <source>
        <dbReference type="ARBA" id="ARBA00023125"/>
    </source>
</evidence>
<dbReference type="InterPro" id="IPR053876">
    <property type="entry name" value="Phage_int_M"/>
</dbReference>
<dbReference type="Pfam" id="PF22022">
    <property type="entry name" value="Phage_int_M"/>
    <property type="match status" value="1"/>
</dbReference>
<dbReference type="GO" id="GO:0006310">
    <property type="term" value="P:DNA recombination"/>
    <property type="evidence" value="ECO:0007669"/>
    <property type="project" value="UniProtKB-KW"/>
</dbReference>
<evidence type="ECO:0000313" key="9">
    <source>
        <dbReference type="Proteomes" id="UP001276761"/>
    </source>
</evidence>
<dbReference type="InterPro" id="IPR025166">
    <property type="entry name" value="Integrase_DNA_bind_dom"/>
</dbReference>
<dbReference type="PROSITE" id="PS51898">
    <property type="entry name" value="TYR_RECOMBINASE"/>
    <property type="match status" value="1"/>
</dbReference>
<dbReference type="InterPro" id="IPR010998">
    <property type="entry name" value="Integrase_recombinase_N"/>
</dbReference>
<organism evidence="8 9">
    <name type="scientific">Vreelandella alkaliphila</name>
    <dbReference type="NCBI Taxonomy" id="272774"/>
    <lineage>
        <taxon>Bacteria</taxon>
        <taxon>Pseudomonadati</taxon>
        <taxon>Pseudomonadota</taxon>
        <taxon>Gammaproteobacteria</taxon>
        <taxon>Oceanospirillales</taxon>
        <taxon>Halomonadaceae</taxon>
        <taxon>Vreelandella</taxon>
    </lineage>
</organism>
<evidence type="ECO:0000256" key="4">
    <source>
        <dbReference type="ARBA" id="ARBA00023172"/>
    </source>
</evidence>
<dbReference type="Gene3D" id="1.10.150.130">
    <property type="match status" value="1"/>
</dbReference>
<keyword evidence="2" id="KW-0229">DNA integration</keyword>
<dbReference type="InterPro" id="IPR002104">
    <property type="entry name" value="Integrase_catalytic"/>
</dbReference>
<protein>
    <submittedName>
        <fullName evidence="8">Integrase arm-type DNA-binding domain-containing protein</fullName>
    </submittedName>
</protein>
<accession>A0AAJ2VMV8</accession>
<comment type="caution">
    <text evidence="8">The sequence shown here is derived from an EMBL/GenBank/DDBJ whole genome shotgun (WGS) entry which is preliminary data.</text>
</comment>
<dbReference type="InterPro" id="IPR013762">
    <property type="entry name" value="Integrase-like_cat_sf"/>
</dbReference>
<dbReference type="Pfam" id="PF00589">
    <property type="entry name" value="Phage_integrase"/>
    <property type="match status" value="1"/>
</dbReference>
<dbReference type="Gene3D" id="3.30.160.390">
    <property type="entry name" value="Integrase, DNA-binding domain"/>
    <property type="match status" value="1"/>
</dbReference>
<dbReference type="InterPro" id="IPR044068">
    <property type="entry name" value="CB"/>
</dbReference>
<evidence type="ECO:0000256" key="1">
    <source>
        <dbReference type="ARBA" id="ARBA00008857"/>
    </source>
</evidence>
<dbReference type="InterPro" id="IPR038488">
    <property type="entry name" value="Integrase_DNA-bd_sf"/>
</dbReference>
<dbReference type="RefSeq" id="WP_198349746.1">
    <property type="nucleotide sequence ID" value="NZ_JABASV010000008.1"/>
</dbReference>
<comment type="similarity">
    <text evidence="1">Belongs to the 'phage' integrase family.</text>
</comment>
<gene>
    <name evidence="8" type="ORF">SIL78_00410</name>
</gene>
<dbReference type="InterPro" id="IPR011010">
    <property type="entry name" value="DNA_brk_join_enz"/>
</dbReference>
<dbReference type="PROSITE" id="PS51900">
    <property type="entry name" value="CB"/>
    <property type="match status" value="1"/>
</dbReference>
<reference evidence="8" key="1">
    <citation type="submission" date="2023-11" db="EMBL/GenBank/DDBJ databases">
        <title>MicrobeMod: A computational toolkit for identifying prokaryotic methylation and restriction-modification with nanopore sequencing.</title>
        <authorList>
            <person name="Crits-Christoph A."/>
            <person name="Kang S.C."/>
            <person name="Lee H."/>
            <person name="Ostrov N."/>
        </authorList>
    </citation>
    <scope>NUCLEOTIDE SEQUENCE</scope>
    <source>
        <strain evidence="8">ATCC BAA-953</strain>
    </source>
</reference>
<feature type="domain" description="Tyr recombinase" evidence="6">
    <location>
        <begin position="208"/>
        <end position="384"/>
    </location>
</feature>
<dbReference type="EMBL" id="JAWXXT010000001">
    <property type="protein sequence ID" value="MDX5976018.1"/>
    <property type="molecule type" value="Genomic_DNA"/>
</dbReference>
<dbReference type="Proteomes" id="UP001276761">
    <property type="component" value="Unassembled WGS sequence"/>
</dbReference>
<dbReference type="InterPro" id="IPR050808">
    <property type="entry name" value="Phage_Integrase"/>
</dbReference>
<dbReference type="SUPFAM" id="SSF56349">
    <property type="entry name" value="DNA breaking-rejoining enzymes"/>
    <property type="match status" value="1"/>
</dbReference>
<name>A0AAJ2VMV8_9GAMM</name>
<sequence>MTRATNKLTATAVRNAKPKEKAYKLSDGGGMYLEITPSGGTYWRLKYRFNGKEKRLALGIYPETTLAQAREKREDARRQLAQGIDPSAAKQAERRASKVAAANTLNAVATEWLAVHKDKVVHDHYRHDKRRLELHLLPVLGNRVLSEITAPELLDCLRKIEKQGKLETAKRVRTLASMIFRYAIATERADRDPAADLKGALKSPQIKHHPAITEPDEIAKLMRAIYAYSGEPVTLAALKLSALVFVRPGELRRAEWDAINLEEATWKFTPSKNGPPLIVPLASQAIEVLTDLHDLTGRSRYVFPGARSRDRPMSENAITAAMAGMGYKGRMTAHGFRAMARTVLEERLNFPPAHIEQQLAHVVRDANGRAYNRTAFLEQRREMLQAWADYLDALREGSQNVVPFKGASHG</sequence>
<evidence type="ECO:0000256" key="5">
    <source>
        <dbReference type="PROSITE-ProRule" id="PRU01248"/>
    </source>
</evidence>
<evidence type="ECO:0000259" key="6">
    <source>
        <dbReference type="PROSITE" id="PS51898"/>
    </source>
</evidence>
<dbReference type="Pfam" id="PF13356">
    <property type="entry name" value="Arm-DNA-bind_3"/>
    <property type="match status" value="1"/>
</dbReference>
<dbReference type="Gene3D" id="1.10.443.10">
    <property type="entry name" value="Intergrase catalytic core"/>
    <property type="match status" value="1"/>
</dbReference>